<dbReference type="GO" id="GO:0005634">
    <property type="term" value="C:nucleus"/>
    <property type="evidence" value="ECO:0000318"/>
    <property type="project" value="GO_Central"/>
</dbReference>
<dbReference type="PANTHER" id="PTHR45673">
    <property type="entry name" value="SERINE/THREONINE-PROTEIN PHOSPHATASE 2B CATALYTIC SUBUNIT 1-RELATED"/>
    <property type="match status" value="1"/>
</dbReference>
<dbReference type="OrthoDB" id="5593063at2759"/>
<proteinExistence type="inferred from homology"/>
<dbReference type="FunFam" id="3.60.21.10:FF:000146">
    <property type="entry name" value="Serine/threonine-protein phosphatase"/>
    <property type="match status" value="1"/>
</dbReference>
<dbReference type="Pfam" id="PF00149">
    <property type="entry name" value="Metallophos"/>
    <property type="match status" value="1"/>
</dbReference>
<dbReference type="RefSeq" id="XP_001315930.1">
    <property type="nucleotide sequence ID" value="XM_001315895.1"/>
</dbReference>
<dbReference type="Proteomes" id="UP000001542">
    <property type="component" value="Unassembled WGS sequence"/>
</dbReference>
<dbReference type="InParanoid" id="A2EUE8"/>
<dbReference type="SMART" id="SM00156">
    <property type="entry name" value="PP2Ac"/>
    <property type="match status" value="1"/>
</dbReference>
<protein>
    <recommendedName>
        <fullName evidence="1">Serine/threonine-protein phosphatase</fullName>
        <ecNumber evidence="1">3.1.3.16</ecNumber>
    </recommendedName>
</protein>
<dbReference type="PROSITE" id="PS00125">
    <property type="entry name" value="SER_THR_PHOSPHATASE"/>
    <property type="match status" value="1"/>
</dbReference>
<keyword evidence="1" id="KW-0378">Hydrolase</keyword>
<evidence type="ECO:0000259" key="2">
    <source>
        <dbReference type="PROSITE" id="PS00125"/>
    </source>
</evidence>
<accession>A2EUE8</accession>
<dbReference type="KEGG" id="tva:4761553"/>
<dbReference type="GO" id="GO:0097720">
    <property type="term" value="P:calcineurin-mediated signaling"/>
    <property type="evidence" value="ECO:0007669"/>
    <property type="project" value="InterPro"/>
</dbReference>
<keyword evidence="4" id="KW-1185">Reference proteome</keyword>
<dbReference type="EMBL" id="DS113496">
    <property type="protein sequence ID" value="EAY03707.1"/>
    <property type="molecule type" value="Genomic_DNA"/>
</dbReference>
<comment type="catalytic activity">
    <reaction evidence="1">
        <text>O-phospho-L-threonyl-[protein] + H2O = L-threonyl-[protein] + phosphate</text>
        <dbReference type="Rhea" id="RHEA:47004"/>
        <dbReference type="Rhea" id="RHEA-COMP:11060"/>
        <dbReference type="Rhea" id="RHEA-COMP:11605"/>
        <dbReference type="ChEBI" id="CHEBI:15377"/>
        <dbReference type="ChEBI" id="CHEBI:30013"/>
        <dbReference type="ChEBI" id="CHEBI:43474"/>
        <dbReference type="ChEBI" id="CHEBI:61977"/>
        <dbReference type="EC" id="3.1.3.16"/>
    </reaction>
</comment>
<dbReference type="InterPro" id="IPR006186">
    <property type="entry name" value="Ser/Thr-sp_prot-phosphatase"/>
</dbReference>
<sequence length="327" mass="38186">MQNTDTNHANTAKKIIGYIGTRKLQKKILNMLSPEYLLWLNEKVSEILKAEPNVVFTQGKFVLVGDLHGQLNDLDRILRKTWAENTQKYLFLGDYVDRGQYSLEVISLLFTMKVLFPERVLLLRGNHESAYLTSVYGFKEECIKKRSEEIYNTFVQTFNNLPLCAVLNGRIFCVHGGISKYIETLDDIMKIDRFCDVPDNGPMFDLLWADPDEDVETFADSDRGETFIFGLSPTLDFLNRNRLSILIRGHECVDDGYEYPFEYIEKEGCKRLLTLFSASDYIDYENDAAYAIYDRKLEFHNLPYLRERSYERFNLNNDQEQQSIRSL</sequence>
<dbReference type="SUPFAM" id="SSF56300">
    <property type="entry name" value="Metallo-dependent phosphatases"/>
    <property type="match status" value="1"/>
</dbReference>
<evidence type="ECO:0000313" key="4">
    <source>
        <dbReference type="Proteomes" id="UP000001542"/>
    </source>
</evidence>
<dbReference type="STRING" id="5722.A2EUE8"/>
<dbReference type="AlphaFoldDB" id="A2EUE8"/>
<name>A2EUE8_TRIV3</name>
<reference evidence="3" key="2">
    <citation type="journal article" date="2007" name="Science">
        <title>Draft genome sequence of the sexually transmitted pathogen Trichomonas vaginalis.</title>
        <authorList>
            <person name="Carlton J.M."/>
            <person name="Hirt R.P."/>
            <person name="Silva J.C."/>
            <person name="Delcher A.L."/>
            <person name="Schatz M."/>
            <person name="Zhao Q."/>
            <person name="Wortman J.R."/>
            <person name="Bidwell S.L."/>
            <person name="Alsmark U.C.M."/>
            <person name="Besteiro S."/>
            <person name="Sicheritz-Ponten T."/>
            <person name="Noel C.J."/>
            <person name="Dacks J.B."/>
            <person name="Foster P.G."/>
            <person name="Simillion C."/>
            <person name="Van de Peer Y."/>
            <person name="Miranda-Saavedra D."/>
            <person name="Barton G.J."/>
            <person name="Westrop G.D."/>
            <person name="Mueller S."/>
            <person name="Dessi D."/>
            <person name="Fiori P.L."/>
            <person name="Ren Q."/>
            <person name="Paulsen I."/>
            <person name="Zhang H."/>
            <person name="Bastida-Corcuera F.D."/>
            <person name="Simoes-Barbosa A."/>
            <person name="Brown M.T."/>
            <person name="Hayes R.D."/>
            <person name="Mukherjee M."/>
            <person name="Okumura C.Y."/>
            <person name="Schneider R."/>
            <person name="Smith A.J."/>
            <person name="Vanacova S."/>
            <person name="Villalvazo M."/>
            <person name="Haas B.J."/>
            <person name="Pertea M."/>
            <person name="Feldblyum T.V."/>
            <person name="Utterback T.R."/>
            <person name="Shu C.L."/>
            <person name="Osoegawa K."/>
            <person name="de Jong P.J."/>
            <person name="Hrdy I."/>
            <person name="Horvathova L."/>
            <person name="Zubacova Z."/>
            <person name="Dolezal P."/>
            <person name="Malik S.B."/>
            <person name="Logsdon J.M. Jr."/>
            <person name="Henze K."/>
            <person name="Gupta A."/>
            <person name="Wang C.C."/>
            <person name="Dunne R.L."/>
            <person name="Upcroft J.A."/>
            <person name="Upcroft P."/>
            <person name="White O."/>
            <person name="Salzberg S.L."/>
            <person name="Tang P."/>
            <person name="Chiu C.-H."/>
            <person name="Lee Y.-S."/>
            <person name="Embley T.M."/>
            <person name="Coombs G.H."/>
            <person name="Mottram J.C."/>
            <person name="Tachezy J."/>
            <person name="Fraser-Liggett C.M."/>
            <person name="Johnson P.J."/>
        </authorList>
    </citation>
    <scope>NUCLEOTIDE SEQUENCE [LARGE SCALE GENOMIC DNA]</scope>
    <source>
        <strain evidence="3">G3</strain>
    </source>
</reference>
<dbReference type="Gene3D" id="3.60.21.10">
    <property type="match status" value="1"/>
</dbReference>
<gene>
    <name evidence="3" type="ORF">TVAG_473310</name>
</gene>
<dbReference type="InterPro" id="IPR043360">
    <property type="entry name" value="PP2B"/>
</dbReference>
<dbReference type="SMR" id="A2EUE8"/>
<dbReference type="InterPro" id="IPR029052">
    <property type="entry name" value="Metallo-depent_PP-like"/>
</dbReference>
<dbReference type="GO" id="GO:0005737">
    <property type="term" value="C:cytoplasm"/>
    <property type="evidence" value="ECO:0000318"/>
    <property type="project" value="GO_Central"/>
</dbReference>
<reference evidence="3" key="1">
    <citation type="submission" date="2006-10" db="EMBL/GenBank/DDBJ databases">
        <authorList>
            <person name="Amadeo P."/>
            <person name="Zhao Q."/>
            <person name="Wortman J."/>
            <person name="Fraser-Liggett C."/>
            <person name="Carlton J."/>
        </authorList>
    </citation>
    <scope>NUCLEOTIDE SEQUENCE</scope>
    <source>
        <strain evidence="3">G3</strain>
    </source>
</reference>
<comment type="similarity">
    <text evidence="1">Belongs to the PPP phosphatase family.</text>
</comment>
<dbReference type="VEuPathDB" id="TrichDB:TVAG_473310"/>
<evidence type="ECO:0000313" key="3">
    <source>
        <dbReference type="EMBL" id="EAY03707.1"/>
    </source>
</evidence>
<evidence type="ECO:0000256" key="1">
    <source>
        <dbReference type="RuleBase" id="RU004273"/>
    </source>
</evidence>
<dbReference type="PRINTS" id="PR00114">
    <property type="entry name" value="STPHPHTASE"/>
</dbReference>
<dbReference type="InterPro" id="IPR004843">
    <property type="entry name" value="Calcineurin-like_PHP"/>
</dbReference>
<dbReference type="EC" id="3.1.3.16" evidence="1"/>
<organism evidence="3 4">
    <name type="scientific">Trichomonas vaginalis (strain ATCC PRA-98 / G3)</name>
    <dbReference type="NCBI Taxonomy" id="412133"/>
    <lineage>
        <taxon>Eukaryota</taxon>
        <taxon>Metamonada</taxon>
        <taxon>Parabasalia</taxon>
        <taxon>Trichomonadida</taxon>
        <taxon>Trichomonadidae</taxon>
        <taxon>Trichomonas</taxon>
    </lineage>
</organism>
<dbReference type="GO" id="GO:0033192">
    <property type="term" value="F:calmodulin-dependent protein phosphatase activity"/>
    <property type="evidence" value="ECO:0007669"/>
    <property type="project" value="InterPro"/>
</dbReference>
<feature type="domain" description="Serine/threonine specific protein phosphatases" evidence="2">
    <location>
        <begin position="123"/>
        <end position="128"/>
    </location>
</feature>
<dbReference type="GO" id="GO:0004722">
    <property type="term" value="F:protein serine/threonine phosphatase activity"/>
    <property type="evidence" value="ECO:0000318"/>
    <property type="project" value="GO_Central"/>
</dbReference>
<dbReference type="eggNOG" id="KOG0374">
    <property type="taxonomic scope" value="Eukaryota"/>
</dbReference>
<dbReference type="VEuPathDB" id="TrichDB:TVAGG3_0317290"/>